<dbReference type="EC" id="2.3.1.225" evidence="7"/>
<organism evidence="10 11">
    <name type="scientific">Euplotes crassus</name>
    <dbReference type="NCBI Taxonomy" id="5936"/>
    <lineage>
        <taxon>Eukaryota</taxon>
        <taxon>Sar</taxon>
        <taxon>Alveolata</taxon>
        <taxon>Ciliophora</taxon>
        <taxon>Intramacronucleata</taxon>
        <taxon>Spirotrichea</taxon>
        <taxon>Hypotrichia</taxon>
        <taxon>Euplotida</taxon>
        <taxon>Euplotidae</taxon>
        <taxon>Moneuplotes</taxon>
    </lineage>
</organism>
<reference evidence="10" key="1">
    <citation type="submission" date="2023-07" db="EMBL/GenBank/DDBJ databases">
        <authorList>
            <consortium name="AG Swart"/>
            <person name="Singh M."/>
            <person name="Singh A."/>
            <person name="Seah K."/>
            <person name="Emmerich C."/>
        </authorList>
    </citation>
    <scope>NUCLEOTIDE SEQUENCE</scope>
    <source>
        <strain evidence="10">DP1</strain>
    </source>
</reference>
<protein>
    <recommendedName>
        <fullName evidence="7">Palmitoyltransferase</fullName>
        <ecNumber evidence="7">2.3.1.225</ecNumber>
    </recommendedName>
</protein>
<dbReference type="GO" id="GO:0016020">
    <property type="term" value="C:membrane"/>
    <property type="evidence" value="ECO:0007669"/>
    <property type="project" value="UniProtKB-SubCell"/>
</dbReference>
<dbReference type="Pfam" id="PF01529">
    <property type="entry name" value="DHHC"/>
    <property type="match status" value="1"/>
</dbReference>
<keyword evidence="3 7" id="KW-0812">Transmembrane</keyword>
<dbReference type="GO" id="GO:0005783">
    <property type="term" value="C:endoplasmic reticulum"/>
    <property type="evidence" value="ECO:0007669"/>
    <property type="project" value="TreeGrafter"/>
</dbReference>
<keyword evidence="6 7" id="KW-0012">Acyltransferase</keyword>
<proteinExistence type="inferred from homology"/>
<evidence type="ECO:0000313" key="11">
    <source>
        <dbReference type="Proteomes" id="UP001295684"/>
    </source>
</evidence>
<name>A0AAD1X8T4_EUPCR</name>
<dbReference type="GO" id="GO:0019706">
    <property type="term" value="F:protein-cysteine S-palmitoyltransferase activity"/>
    <property type="evidence" value="ECO:0007669"/>
    <property type="project" value="UniProtKB-EC"/>
</dbReference>
<feature type="transmembrane region" description="Helical" evidence="7">
    <location>
        <begin position="52"/>
        <end position="69"/>
    </location>
</feature>
<evidence type="ECO:0000259" key="9">
    <source>
        <dbReference type="Pfam" id="PF01529"/>
    </source>
</evidence>
<dbReference type="GO" id="GO:0006612">
    <property type="term" value="P:protein targeting to membrane"/>
    <property type="evidence" value="ECO:0007669"/>
    <property type="project" value="TreeGrafter"/>
</dbReference>
<accession>A0AAD1X8T4</accession>
<keyword evidence="4 7" id="KW-1133">Transmembrane helix</keyword>
<evidence type="ECO:0000256" key="7">
    <source>
        <dbReference type="RuleBase" id="RU079119"/>
    </source>
</evidence>
<dbReference type="AlphaFoldDB" id="A0AAD1X8T4"/>
<evidence type="ECO:0000313" key="10">
    <source>
        <dbReference type="EMBL" id="CAI2365174.1"/>
    </source>
</evidence>
<evidence type="ECO:0000256" key="5">
    <source>
        <dbReference type="ARBA" id="ARBA00023136"/>
    </source>
</evidence>
<dbReference type="InterPro" id="IPR001594">
    <property type="entry name" value="Palmitoyltrfase_DHHC"/>
</dbReference>
<sequence length="483" mass="56028">MEDIYELVEMHPRRAHRCQFGWSQLIFIAYQIVLNMGIYCQIEEFEHKILRYYTPLLVLSIIAYFNLAYSNPGTVRIKPIYKDNFNQNMEAIETQFRAGNISFLEPKIEEAAHEPIQTEMTNVSNPERPRHMKKKSVLVKDLDKLNRHRSKSPAGANRTPMNKRPRKHSDIGGHKPISSRLMDQGSDYHMNKKRYKDRRRVIGDSHFYSTNIMKSTTATNHQETLGPDGTVRKVQKFINNEAAKHENQETLNIKVVHEREETKSELKSNKTYDTLNPRSTTYEGDDPVCDKTIGDATNIDLEARDNSSKKKQQGNTPYCSVCQSPQPPRTVHCFHCKSCIANYDHHSPLINSCIGEQNKKFLFLFQLLFLLQVYYAMGITYTRLEKNVPYPPHIVLSLIVSAISEMFVVPIFGTMVLYQIYIALYSFNTCELFNCDGDVTCKHICSSPYNKGICSNFISHFCKWSYSLIRYEKWHIKEAKYLA</sequence>
<dbReference type="Proteomes" id="UP001295684">
    <property type="component" value="Unassembled WGS sequence"/>
</dbReference>
<feature type="transmembrane region" description="Helical" evidence="7">
    <location>
        <begin position="20"/>
        <end position="40"/>
    </location>
</feature>
<feature type="region of interest" description="Disordered" evidence="8">
    <location>
        <begin position="147"/>
        <end position="183"/>
    </location>
</feature>
<comment type="similarity">
    <text evidence="7">Belongs to the DHHC palmitoyltransferase family.</text>
</comment>
<keyword evidence="11" id="KW-1185">Reference proteome</keyword>
<dbReference type="EMBL" id="CAMPGE010006330">
    <property type="protein sequence ID" value="CAI2365174.1"/>
    <property type="molecule type" value="Genomic_DNA"/>
</dbReference>
<evidence type="ECO:0000256" key="8">
    <source>
        <dbReference type="SAM" id="MobiDB-lite"/>
    </source>
</evidence>
<feature type="transmembrane region" description="Helical" evidence="7">
    <location>
        <begin position="361"/>
        <end position="382"/>
    </location>
</feature>
<evidence type="ECO:0000256" key="3">
    <source>
        <dbReference type="ARBA" id="ARBA00022692"/>
    </source>
</evidence>
<evidence type="ECO:0000256" key="1">
    <source>
        <dbReference type="ARBA" id="ARBA00004141"/>
    </source>
</evidence>
<evidence type="ECO:0000256" key="4">
    <source>
        <dbReference type="ARBA" id="ARBA00022989"/>
    </source>
</evidence>
<comment type="caution">
    <text evidence="10">The sequence shown here is derived from an EMBL/GenBank/DDBJ whole genome shotgun (WGS) entry which is preliminary data.</text>
</comment>
<keyword evidence="2 7" id="KW-0808">Transferase</keyword>
<evidence type="ECO:0000256" key="6">
    <source>
        <dbReference type="ARBA" id="ARBA00023315"/>
    </source>
</evidence>
<comment type="subcellular location">
    <subcellularLocation>
        <location evidence="1">Membrane</location>
        <topology evidence="1">Multi-pass membrane protein</topology>
    </subcellularLocation>
</comment>
<comment type="catalytic activity">
    <reaction evidence="7">
        <text>L-cysteinyl-[protein] + hexadecanoyl-CoA = S-hexadecanoyl-L-cysteinyl-[protein] + CoA</text>
        <dbReference type="Rhea" id="RHEA:36683"/>
        <dbReference type="Rhea" id="RHEA-COMP:10131"/>
        <dbReference type="Rhea" id="RHEA-COMP:11032"/>
        <dbReference type="ChEBI" id="CHEBI:29950"/>
        <dbReference type="ChEBI" id="CHEBI:57287"/>
        <dbReference type="ChEBI" id="CHEBI:57379"/>
        <dbReference type="ChEBI" id="CHEBI:74151"/>
        <dbReference type="EC" id="2.3.1.225"/>
    </reaction>
</comment>
<dbReference type="PANTHER" id="PTHR22883">
    <property type="entry name" value="ZINC FINGER DHHC DOMAIN CONTAINING PROTEIN"/>
    <property type="match status" value="1"/>
</dbReference>
<dbReference type="InterPro" id="IPR039859">
    <property type="entry name" value="PFA4/ZDH16/20/ERF2-like"/>
</dbReference>
<feature type="domain" description="Palmitoyltransferase DHHC" evidence="9">
    <location>
        <begin position="315"/>
        <end position="434"/>
    </location>
</feature>
<dbReference type="GO" id="GO:0005794">
    <property type="term" value="C:Golgi apparatus"/>
    <property type="evidence" value="ECO:0007669"/>
    <property type="project" value="TreeGrafter"/>
</dbReference>
<gene>
    <name evidence="10" type="ORF">ECRASSUSDP1_LOCUS6524</name>
</gene>
<evidence type="ECO:0000256" key="2">
    <source>
        <dbReference type="ARBA" id="ARBA00022679"/>
    </source>
</evidence>
<keyword evidence="5 7" id="KW-0472">Membrane</keyword>
<dbReference type="PROSITE" id="PS50216">
    <property type="entry name" value="DHHC"/>
    <property type="match status" value="1"/>
</dbReference>
<feature type="compositionally biased region" description="Polar residues" evidence="8">
    <location>
        <begin position="271"/>
        <end position="282"/>
    </location>
</feature>
<feature type="region of interest" description="Disordered" evidence="8">
    <location>
        <begin position="262"/>
        <end position="287"/>
    </location>
</feature>
<comment type="domain">
    <text evidence="7">The DHHC domain is required for palmitoyltransferase activity.</text>
</comment>
<feature type="transmembrane region" description="Helical" evidence="7">
    <location>
        <begin position="394"/>
        <end position="421"/>
    </location>
</feature>